<accession>A0A6C0CPD6</accession>
<organism evidence="1">
    <name type="scientific">viral metagenome</name>
    <dbReference type="NCBI Taxonomy" id="1070528"/>
    <lineage>
        <taxon>unclassified sequences</taxon>
        <taxon>metagenomes</taxon>
        <taxon>organismal metagenomes</taxon>
    </lineage>
</organism>
<dbReference type="AlphaFoldDB" id="A0A6C0CPD6"/>
<evidence type="ECO:0000313" key="1">
    <source>
        <dbReference type="EMBL" id="QHT05730.1"/>
    </source>
</evidence>
<name>A0A6C0CPD6_9ZZZZ</name>
<protein>
    <submittedName>
        <fullName evidence="1">Uncharacterized protein</fullName>
    </submittedName>
</protein>
<dbReference type="EMBL" id="MN739458">
    <property type="protein sequence ID" value="QHT05730.1"/>
    <property type="molecule type" value="Genomic_DNA"/>
</dbReference>
<reference evidence="1" key="1">
    <citation type="journal article" date="2020" name="Nature">
        <title>Giant virus diversity and host interactions through global metagenomics.</title>
        <authorList>
            <person name="Schulz F."/>
            <person name="Roux S."/>
            <person name="Paez-Espino D."/>
            <person name="Jungbluth S."/>
            <person name="Walsh D.A."/>
            <person name="Denef V.J."/>
            <person name="McMahon K.D."/>
            <person name="Konstantinidis K.T."/>
            <person name="Eloe-Fadrosh E.A."/>
            <person name="Kyrpides N.C."/>
            <person name="Woyke T."/>
        </authorList>
    </citation>
    <scope>NUCLEOTIDE SEQUENCE</scope>
    <source>
        <strain evidence="1">GVMAG-M-3300021389-45</strain>
    </source>
</reference>
<sequence length="143" mass="16245">MRLKVTPSLKLSIVLFVLLVLLLYSFIRVETFAMGDACKDYFGPGKCDINTKYFSDTKYGTDTVTEWRDYCKSFDVKERECLKSHEVTTGDFYDEIKGYIVPGEKVTMDDLCIFQKGGPEILDRAPTTPDMGQWDKPIGTIGI</sequence>
<proteinExistence type="predicted"/>